<keyword evidence="4" id="KW-1185">Reference proteome</keyword>
<dbReference type="EMBL" id="JAGPNK010000005">
    <property type="protein sequence ID" value="KAH7320998.1"/>
    <property type="molecule type" value="Genomic_DNA"/>
</dbReference>
<feature type="domain" description="DUF7918" evidence="2">
    <location>
        <begin position="9"/>
        <end position="229"/>
    </location>
</feature>
<protein>
    <recommendedName>
        <fullName evidence="2">DUF7918 domain-containing protein</fullName>
    </recommendedName>
</protein>
<sequence length="273" mass="29955">MVTDPLVPGIHVGVVVGSQQAKTYLNPDGEATRDGIPLRSVFIEARSGEEFQIHVTIDENYRQSKSRPAVLLEVYLDGKYAAGMVSSTPLTPPWKHVFQGSHGTCAGRIVERRFLFTPIACVEDDDAPVLNPTPVIDRSVGTIRIEASECIRVGDAYVATPAPLDDFKQLSVSEKGMKGRCLSHSTTLSSGYETSQAPLNVSISDAIPRATFEFKYLSRVALQQSMVLPSPTCRTANDSESIDKHPKKGWKRERSIEANTETGEKAYKKAKME</sequence>
<proteinExistence type="predicted"/>
<evidence type="ECO:0000259" key="2">
    <source>
        <dbReference type="Pfam" id="PF25534"/>
    </source>
</evidence>
<comment type="caution">
    <text evidence="3">The sequence shown here is derived from an EMBL/GenBank/DDBJ whole genome shotgun (WGS) entry which is preliminary data.</text>
</comment>
<dbReference type="InterPro" id="IPR057678">
    <property type="entry name" value="DUF7918"/>
</dbReference>
<dbReference type="AlphaFoldDB" id="A0A8K0SU53"/>
<gene>
    <name evidence="3" type="ORF">B0I35DRAFT_204342</name>
</gene>
<feature type="region of interest" description="Disordered" evidence="1">
    <location>
        <begin position="232"/>
        <end position="273"/>
    </location>
</feature>
<dbReference type="PANTHER" id="PTHR36223:SF1">
    <property type="entry name" value="TRANSCRIPTION ELONGATION FACTOR EAF N-TERMINAL DOMAIN-CONTAINING PROTEIN"/>
    <property type="match status" value="1"/>
</dbReference>
<accession>A0A8K0SU53</accession>
<dbReference type="Pfam" id="PF25534">
    <property type="entry name" value="DUF7918"/>
    <property type="match status" value="1"/>
</dbReference>
<reference evidence="3" key="1">
    <citation type="journal article" date="2021" name="Nat. Commun.">
        <title>Genetic determinants of endophytism in the Arabidopsis root mycobiome.</title>
        <authorList>
            <person name="Mesny F."/>
            <person name="Miyauchi S."/>
            <person name="Thiergart T."/>
            <person name="Pickel B."/>
            <person name="Atanasova L."/>
            <person name="Karlsson M."/>
            <person name="Huettel B."/>
            <person name="Barry K.W."/>
            <person name="Haridas S."/>
            <person name="Chen C."/>
            <person name="Bauer D."/>
            <person name="Andreopoulos W."/>
            <person name="Pangilinan J."/>
            <person name="LaButti K."/>
            <person name="Riley R."/>
            <person name="Lipzen A."/>
            <person name="Clum A."/>
            <person name="Drula E."/>
            <person name="Henrissat B."/>
            <person name="Kohler A."/>
            <person name="Grigoriev I.V."/>
            <person name="Martin F.M."/>
            <person name="Hacquard S."/>
        </authorList>
    </citation>
    <scope>NUCLEOTIDE SEQUENCE</scope>
    <source>
        <strain evidence="3">MPI-CAGE-CH-0235</strain>
    </source>
</reference>
<dbReference type="Proteomes" id="UP000813444">
    <property type="component" value="Unassembled WGS sequence"/>
</dbReference>
<organism evidence="3 4">
    <name type="scientific">Stachybotrys elegans</name>
    <dbReference type="NCBI Taxonomy" id="80388"/>
    <lineage>
        <taxon>Eukaryota</taxon>
        <taxon>Fungi</taxon>
        <taxon>Dikarya</taxon>
        <taxon>Ascomycota</taxon>
        <taxon>Pezizomycotina</taxon>
        <taxon>Sordariomycetes</taxon>
        <taxon>Hypocreomycetidae</taxon>
        <taxon>Hypocreales</taxon>
        <taxon>Stachybotryaceae</taxon>
        <taxon>Stachybotrys</taxon>
    </lineage>
</organism>
<feature type="compositionally biased region" description="Basic and acidic residues" evidence="1">
    <location>
        <begin position="252"/>
        <end position="273"/>
    </location>
</feature>
<name>A0A8K0SU53_9HYPO</name>
<evidence type="ECO:0000313" key="4">
    <source>
        <dbReference type="Proteomes" id="UP000813444"/>
    </source>
</evidence>
<dbReference type="PANTHER" id="PTHR36223">
    <property type="entry name" value="BETA-LACTAMASE-TYPE TRANSPEPTIDASE FOLD DOMAIN CONTAINING PROTEIN"/>
    <property type="match status" value="1"/>
</dbReference>
<evidence type="ECO:0000313" key="3">
    <source>
        <dbReference type="EMBL" id="KAH7320998.1"/>
    </source>
</evidence>
<evidence type="ECO:0000256" key="1">
    <source>
        <dbReference type="SAM" id="MobiDB-lite"/>
    </source>
</evidence>
<dbReference type="OrthoDB" id="3364132at2759"/>